<dbReference type="Pfam" id="PF02924">
    <property type="entry name" value="HDPD"/>
    <property type="match status" value="1"/>
</dbReference>
<name>A0A380JYQ9_STRDY</name>
<evidence type="ECO:0000313" key="2">
    <source>
        <dbReference type="Proteomes" id="UP000254797"/>
    </source>
</evidence>
<reference evidence="1 2" key="1">
    <citation type="submission" date="2018-06" db="EMBL/GenBank/DDBJ databases">
        <authorList>
            <consortium name="Pathogen Informatics"/>
            <person name="Doyle S."/>
        </authorList>
    </citation>
    <scope>NUCLEOTIDE SEQUENCE [LARGE SCALE GENOMIC DNA]</scope>
    <source>
        <strain evidence="1 2">NCTC4670</strain>
    </source>
</reference>
<proteinExistence type="predicted"/>
<dbReference type="EMBL" id="UHFG01000004">
    <property type="protein sequence ID" value="SUN50756.1"/>
    <property type="molecule type" value="Genomic_DNA"/>
</dbReference>
<accession>A0A380JYQ9</accession>
<sequence>MNKRKVTTSKEILHNLDYEAMSVTLNSSTIGKKVVPAGTVLAGVSGSVFKDRKQKVKAVDNSAVASEENICGILLTDVDLTNGDKAGACVYRGTVNADKLADTTLAEDFTELATKLPHIVFIKGGK</sequence>
<protein>
    <submittedName>
        <fullName evidence="1">Phage protein</fullName>
    </submittedName>
</protein>
<dbReference type="RefSeq" id="WP_115246453.1">
    <property type="nucleotide sequence ID" value="NZ_UHFG01000004.1"/>
</dbReference>
<gene>
    <name evidence="1" type="ORF">NCTC4670_01633</name>
</gene>
<dbReference type="Proteomes" id="UP000254797">
    <property type="component" value="Unassembled WGS sequence"/>
</dbReference>
<evidence type="ECO:0000313" key="1">
    <source>
        <dbReference type="EMBL" id="SUN50756.1"/>
    </source>
</evidence>
<dbReference type="InterPro" id="IPR004195">
    <property type="entry name" value="Head_decoration_D"/>
</dbReference>
<dbReference type="AlphaFoldDB" id="A0A380JYQ9"/>
<organism evidence="1 2">
    <name type="scientific">Streptococcus dysgalactiae subsp. dysgalactiae</name>
    <dbReference type="NCBI Taxonomy" id="99822"/>
    <lineage>
        <taxon>Bacteria</taxon>
        <taxon>Bacillati</taxon>
        <taxon>Bacillota</taxon>
        <taxon>Bacilli</taxon>
        <taxon>Lactobacillales</taxon>
        <taxon>Streptococcaceae</taxon>
        <taxon>Streptococcus</taxon>
    </lineage>
</organism>